<feature type="coiled-coil region" evidence="8">
    <location>
        <begin position="699"/>
        <end position="726"/>
    </location>
</feature>
<evidence type="ECO:0000259" key="10">
    <source>
        <dbReference type="PROSITE" id="PS50021"/>
    </source>
</evidence>
<evidence type="ECO:0000256" key="8">
    <source>
        <dbReference type="SAM" id="Coils"/>
    </source>
</evidence>
<evidence type="ECO:0000259" key="11">
    <source>
        <dbReference type="PROSITE" id="PS50067"/>
    </source>
</evidence>
<evidence type="ECO:0000256" key="4">
    <source>
        <dbReference type="ARBA" id="ARBA00022840"/>
    </source>
</evidence>
<proteinExistence type="inferred from homology"/>
<dbReference type="PROSITE" id="PS50021">
    <property type="entry name" value="CH"/>
    <property type="match status" value="1"/>
</dbReference>
<dbReference type="PROSITE" id="PS50067">
    <property type="entry name" value="KINESIN_MOTOR_2"/>
    <property type="match status" value="1"/>
</dbReference>
<name>A0A6J0PR37_ELAGV</name>
<evidence type="ECO:0000256" key="7">
    <source>
        <dbReference type="PROSITE-ProRule" id="PRU00283"/>
    </source>
</evidence>
<dbReference type="GO" id="GO:0005524">
    <property type="term" value="F:ATP binding"/>
    <property type="evidence" value="ECO:0007669"/>
    <property type="project" value="UniProtKB-UniRule"/>
</dbReference>
<evidence type="ECO:0000256" key="6">
    <source>
        <dbReference type="ARBA" id="ARBA00023175"/>
    </source>
</evidence>
<dbReference type="Proteomes" id="UP000504607">
    <property type="component" value="Chromosome 14"/>
</dbReference>
<dbReference type="Pfam" id="PF00307">
    <property type="entry name" value="CH"/>
    <property type="match status" value="1"/>
</dbReference>
<dbReference type="FunCoup" id="A0A6J0PR37">
    <property type="interactions" value="5"/>
</dbReference>
<dbReference type="RefSeq" id="XP_019710250.1">
    <property type="nucleotide sequence ID" value="XM_019854691.2"/>
</dbReference>
<evidence type="ECO:0000313" key="13">
    <source>
        <dbReference type="RefSeq" id="XP_019710250.1"/>
    </source>
</evidence>
<keyword evidence="12" id="KW-1185">Reference proteome</keyword>
<feature type="compositionally biased region" description="Polar residues" evidence="9">
    <location>
        <begin position="1015"/>
        <end position="1036"/>
    </location>
</feature>
<dbReference type="SUPFAM" id="SSF52540">
    <property type="entry name" value="P-loop containing nucleoside triphosphate hydrolases"/>
    <property type="match status" value="1"/>
</dbReference>
<dbReference type="OrthoDB" id="3176171at2759"/>
<dbReference type="SUPFAM" id="SSF47576">
    <property type="entry name" value="Calponin-homology domain, CH-domain"/>
    <property type="match status" value="1"/>
</dbReference>
<dbReference type="Gene3D" id="3.40.850.10">
    <property type="entry name" value="Kinesin motor domain"/>
    <property type="match status" value="1"/>
</dbReference>
<dbReference type="KEGG" id="egu:105057728"/>
<gene>
    <name evidence="13" type="primary">LOC105057728</name>
</gene>
<keyword evidence="3 7" id="KW-0547">Nucleotide-binding</keyword>
<dbReference type="GO" id="GO:0003777">
    <property type="term" value="F:microtubule motor activity"/>
    <property type="evidence" value="ECO:0007669"/>
    <property type="project" value="InterPro"/>
</dbReference>
<dbReference type="Gene3D" id="1.10.418.10">
    <property type="entry name" value="Calponin-like domain"/>
    <property type="match status" value="1"/>
</dbReference>
<evidence type="ECO:0000256" key="2">
    <source>
        <dbReference type="ARBA" id="ARBA00022701"/>
    </source>
</evidence>
<protein>
    <submittedName>
        <fullName evidence="13">Kinesin-like protein KIN-14A</fullName>
    </submittedName>
</protein>
<dbReference type="SMART" id="SM00129">
    <property type="entry name" value="KISc"/>
    <property type="match status" value="1"/>
</dbReference>
<sequence length="1036" mass="115511">MEEPCRVSFRDGRLASRKAEAACRRFQAARWLGTMAGPLTLSPEPSEQEFVCCLRSGLILCNTINKIQPGAVPKVVANPSIGTEWDIQPLPAYQYFENVRNFLVAVEQLKLPSFEASDLERDTLEAGSAAKIVDCILALKSYHEWKQCNGGNGPWKLAKSPVVPQSAGRMQSHTVSLSSVPCRHLDMSTTSEKQKSMQNKNQKSEDAMDSLVRVLSDYMFNSKEHINEDLLKSWNQEGKDPIKLFSKIMSSCLEEQQLKSILQDLLLEGTRAINGPITTQNDKHHKFWLGKDDSYHWNRLEAQESKLKELRTLLLKTRVEFITLQTRLQNDFAQLGIQIQGLSVAAHGYHQAVKENRQLYNTLQELRGNIQVFCRIRPMFNEEAKCTIDYIGNDGSLMVIDPLKPQNTRKIFQFNRVFGPTATQDEVYKDTQALIRSVMDGYNVCIFAYGQTGSGKTHTMCGPSNGSSKDMGINYMALNDLFQISSIREDVKYEIRVQMVEIYNEQVRDLLAEDASNTKLEIRNCSSNVWLSLPDANVHLAQSTADVLNLMKLGEKNRAFSSTAMNHRSSRSHSVLTVHVHGKDISGSAIHSCLHLVDLAGSERVDKSEATGDRLKEAQHINKSLSCLGDVITALSQKNSHIPYRNSKLTQLLQNSLGGNAKMLMFAHVSPEADSYGETISTLKFAQRASTVELGAAHLNKESSEIRELKEQIDGLKKALAIKEGEKAISSQKMKENNPNLERLKQFTERTPPRPRRLSTGNPTVLKNGTVNSQDERKVLKSPISRLKLPTDYAPIYNRRMSSEGSKVEKKQLELKTAASHIYSKLSAGKPLKENILRAQVAFQDCAVAKGTLYNETCCNIIASEAVHQCSPSTCNSACCQLPEVENRSRIHLHQQSSDLAAKLDEIVTTPDETSFVTKSQSRSSTINASSKGSHLRKSLQSIGKYIHGSERRNIQCQSKTPSEFAKSNNFDVKSPMTADARLGRRQSLTNVQTLGSDVSLRSSLGGKSIDSYPNDIQSARTPPIRSSSKAIKTWL</sequence>
<organism evidence="12 13">
    <name type="scientific">Elaeis guineensis var. tenera</name>
    <name type="common">Oil palm</name>
    <dbReference type="NCBI Taxonomy" id="51953"/>
    <lineage>
        <taxon>Eukaryota</taxon>
        <taxon>Viridiplantae</taxon>
        <taxon>Streptophyta</taxon>
        <taxon>Embryophyta</taxon>
        <taxon>Tracheophyta</taxon>
        <taxon>Spermatophyta</taxon>
        <taxon>Magnoliopsida</taxon>
        <taxon>Liliopsida</taxon>
        <taxon>Arecaceae</taxon>
        <taxon>Arecoideae</taxon>
        <taxon>Cocoseae</taxon>
        <taxon>Elaeidinae</taxon>
        <taxon>Elaeis</taxon>
    </lineage>
</organism>
<dbReference type="PANTHER" id="PTHR47972:SF4">
    <property type="entry name" value="KINESIN-LIKE PROTEIN KIN-14L"/>
    <property type="match status" value="1"/>
</dbReference>
<keyword evidence="2" id="KW-0493">Microtubule</keyword>
<dbReference type="FunFam" id="3.40.850.10:FF:000103">
    <property type="entry name" value="Kinesin-like protein KIN-14A"/>
    <property type="match status" value="1"/>
</dbReference>
<evidence type="ECO:0000313" key="12">
    <source>
        <dbReference type="Proteomes" id="UP000504607"/>
    </source>
</evidence>
<evidence type="ECO:0000256" key="3">
    <source>
        <dbReference type="ARBA" id="ARBA00022741"/>
    </source>
</evidence>
<dbReference type="InterPro" id="IPR027417">
    <property type="entry name" value="P-loop_NTPase"/>
</dbReference>
<dbReference type="GeneID" id="105057728"/>
<keyword evidence="4 7" id="KW-0067">ATP-binding</keyword>
<dbReference type="PANTHER" id="PTHR47972">
    <property type="entry name" value="KINESIN-LIKE PROTEIN KLP-3"/>
    <property type="match status" value="1"/>
</dbReference>
<keyword evidence="5 8" id="KW-0175">Coiled coil</keyword>
<feature type="region of interest" description="Disordered" evidence="9">
    <location>
        <begin position="748"/>
        <end position="774"/>
    </location>
</feature>
<dbReference type="GO" id="GO:0008017">
    <property type="term" value="F:microtubule binding"/>
    <property type="evidence" value="ECO:0007669"/>
    <property type="project" value="InterPro"/>
</dbReference>
<dbReference type="InterPro" id="IPR001752">
    <property type="entry name" value="Kinesin_motor_dom"/>
</dbReference>
<comment type="similarity">
    <text evidence="1">Belongs to the TRAFAC class myosin-kinesin ATPase superfamily. Kinesin family. KIN-14 subfamily.</text>
</comment>
<dbReference type="InterPro" id="IPR001715">
    <property type="entry name" value="CH_dom"/>
</dbReference>
<dbReference type="FunFam" id="1.10.418.10:FF:000073">
    <property type="entry name" value="Kinesin-like protein KIN-14L"/>
    <property type="match status" value="1"/>
</dbReference>
<reference evidence="13" key="1">
    <citation type="submission" date="2025-08" db="UniProtKB">
        <authorList>
            <consortium name="RefSeq"/>
        </authorList>
    </citation>
    <scope>IDENTIFICATION</scope>
</reference>
<feature type="region of interest" description="Disordered" evidence="9">
    <location>
        <begin position="1008"/>
        <end position="1036"/>
    </location>
</feature>
<keyword evidence="6 7" id="KW-0505">Motor protein</keyword>
<dbReference type="InParanoid" id="A0A6J0PR37"/>
<feature type="compositionally biased region" description="Polar residues" evidence="9">
    <location>
        <begin position="759"/>
        <end position="773"/>
    </location>
</feature>
<feature type="domain" description="Kinesin motor" evidence="11">
    <location>
        <begin position="369"/>
        <end position="692"/>
    </location>
</feature>
<dbReference type="InterPro" id="IPR027640">
    <property type="entry name" value="Kinesin-like_fam"/>
</dbReference>
<dbReference type="Pfam" id="PF00225">
    <property type="entry name" value="Kinesin"/>
    <property type="match status" value="1"/>
</dbReference>
<feature type="domain" description="Calponin-homology (CH)" evidence="10">
    <location>
        <begin position="22"/>
        <end position="144"/>
    </location>
</feature>
<evidence type="ECO:0000256" key="9">
    <source>
        <dbReference type="SAM" id="MobiDB-lite"/>
    </source>
</evidence>
<feature type="binding site" evidence="7">
    <location>
        <begin position="450"/>
        <end position="457"/>
    </location>
    <ligand>
        <name>ATP</name>
        <dbReference type="ChEBI" id="CHEBI:30616"/>
    </ligand>
</feature>
<dbReference type="InterPro" id="IPR036872">
    <property type="entry name" value="CH_dom_sf"/>
</dbReference>
<dbReference type="PRINTS" id="PR00380">
    <property type="entry name" value="KINESINHEAVY"/>
</dbReference>
<evidence type="ECO:0000256" key="1">
    <source>
        <dbReference type="ARBA" id="ARBA00010899"/>
    </source>
</evidence>
<dbReference type="GO" id="GO:0005874">
    <property type="term" value="C:microtubule"/>
    <property type="evidence" value="ECO:0007669"/>
    <property type="project" value="UniProtKB-KW"/>
</dbReference>
<dbReference type="GO" id="GO:0007018">
    <property type="term" value="P:microtubule-based movement"/>
    <property type="evidence" value="ECO:0007669"/>
    <property type="project" value="InterPro"/>
</dbReference>
<dbReference type="InterPro" id="IPR036961">
    <property type="entry name" value="Kinesin_motor_dom_sf"/>
</dbReference>
<evidence type="ECO:0000256" key="5">
    <source>
        <dbReference type="ARBA" id="ARBA00023054"/>
    </source>
</evidence>
<accession>A0A6J0PR37</accession>
<dbReference type="CDD" id="cd21203">
    <property type="entry name" value="CH_AtKIN14-like"/>
    <property type="match status" value="1"/>
</dbReference>
<dbReference type="AlphaFoldDB" id="A0A6J0PR37"/>